<protein>
    <submittedName>
        <fullName evidence="2">Uncharacterized protein</fullName>
    </submittedName>
</protein>
<gene>
    <name evidence="2" type="ORF">G6F64_004644</name>
</gene>
<name>A0A9P6XC57_RHIOR</name>
<comment type="caution">
    <text evidence="2">The sequence shown here is derived from an EMBL/GenBank/DDBJ whole genome shotgun (WGS) entry which is preliminary data.</text>
</comment>
<dbReference type="Proteomes" id="UP000716291">
    <property type="component" value="Unassembled WGS sequence"/>
</dbReference>
<evidence type="ECO:0000256" key="1">
    <source>
        <dbReference type="SAM" id="MobiDB-lite"/>
    </source>
</evidence>
<feature type="region of interest" description="Disordered" evidence="1">
    <location>
        <begin position="195"/>
        <end position="225"/>
    </location>
</feature>
<evidence type="ECO:0000313" key="2">
    <source>
        <dbReference type="EMBL" id="KAG1310330.1"/>
    </source>
</evidence>
<organism evidence="2 3">
    <name type="scientific">Rhizopus oryzae</name>
    <name type="common">Mucormycosis agent</name>
    <name type="synonym">Rhizopus arrhizus var. delemar</name>
    <dbReference type="NCBI Taxonomy" id="64495"/>
    <lineage>
        <taxon>Eukaryota</taxon>
        <taxon>Fungi</taxon>
        <taxon>Fungi incertae sedis</taxon>
        <taxon>Mucoromycota</taxon>
        <taxon>Mucoromycotina</taxon>
        <taxon>Mucoromycetes</taxon>
        <taxon>Mucorales</taxon>
        <taxon>Mucorineae</taxon>
        <taxon>Rhizopodaceae</taxon>
        <taxon>Rhizopus</taxon>
    </lineage>
</organism>
<keyword evidence="3" id="KW-1185">Reference proteome</keyword>
<dbReference type="OrthoDB" id="2264734at2759"/>
<evidence type="ECO:0000313" key="3">
    <source>
        <dbReference type="Proteomes" id="UP000716291"/>
    </source>
</evidence>
<sequence>MSTFTVIVTLLLLVPIIPLVLYAIGLSLPSEHTVTRSMKYKTTADILWAIVTSIHDYPAWRSNISQVYEDEENEYDIYEEHNRTSFVEFSTKKDRQTSVIHIEQEPERKLLRILEEKTTLEDATPIFVGSWSLLIEPVEGERAVILKITEQGVIKKPMVRVSHKLFFGYHRRVDRFMKDLDKEVQLGILEPKENVEQQEPQQIEEEEVNSSDHEVGPDESMMENKGFVDKDWDIISEIYDKK</sequence>
<proteinExistence type="predicted"/>
<dbReference type="AlphaFoldDB" id="A0A9P6XC57"/>
<reference evidence="2" key="1">
    <citation type="journal article" date="2020" name="Microb. Genom.">
        <title>Genetic diversity of clinical and environmental Mucorales isolates obtained from an investigation of mucormycosis cases among solid organ transplant recipients.</title>
        <authorList>
            <person name="Nguyen M.H."/>
            <person name="Kaul D."/>
            <person name="Muto C."/>
            <person name="Cheng S.J."/>
            <person name="Richter R.A."/>
            <person name="Bruno V.M."/>
            <person name="Liu G."/>
            <person name="Beyhan S."/>
            <person name="Sundermann A.J."/>
            <person name="Mounaud S."/>
            <person name="Pasculle A.W."/>
            <person name="Nierman W.C."/>
            <person name="Driscoll E."/>
            <person name="Cumbie R."/>
            <person name="Clancy C.J."/>
            <person name="Dupont C.L."/>
        </authorList>
    </citation>
    <scope>NUCLEOTIDE SEQUENCE</scope>
    <source>
        <strain evidence="2">GL11</strain>
    </source>
</reference>
<accession>A0A9P6XC57</accession>
<dbReference type="EMBL" id="JAANQT010000522">
    <property type="protein sequence ID" value="KAG1310330.1"/>
    <property type="molecule type" value="Genomic_DNA"/>
</dbReference>